<dbReference type="Proteomes" id="UP000260812">
    <property type="component" value="Unassembled WGS sequence"/>
</dbReference>
<protein>
    <recommendedName>
        <fullName evidence="4">4-O-methyl-glucuronoyl methylesterase-like domain-containing protein</fullName>
    </recommendedName>
</protein>
<dbReference type="InterPro" id="IPR029058">
    <property type="entry name" value="AB_hydrolase_fold"/>
</dbReference>
<dbReference type="AlphaFoldDB" id="A0A3E3I738"/>
<dbReference type="RefSeq" id="WP_117544396.1">
    <property type="nucleotide sequence ID" value="NZ_JBKUNB010000014.1"/>
</dbReference>
<keyword evidence="6" id="KW-1185">Reference proteome</keyword>
<dbReference type="InterPro" id="IPR054579">
    <property type="entry name" value="GCE-like_dom"/>
</dbReference>
<accession>A0A3E3I738</accession>
<dbReference type="Gene3D" id="3.40.50.1820">
    <property type="entry name" value="alpha/beta hydrolase"/>
    <property type="match status" value="1"/>
</dbReference>
<evidence type="ECO:0000259" key="4">
    <source>
        <dbReference type="Pfam" id="PF22244"/>
    </source>
</evidence>
<comment type="caution">
    <text evidence="5">The sequence shown here is derived from an EMBL/GenBank/DDBJ whole genome shotgun (WGS) entry which is preliminary data.</text>
</comment>
<keyword evidence="3" id="KW-0378">Hydrolase</keyword>
<evidence type="ECO:0000256" key="1">
    <source>
        <dbReference type="ARBA" id="ARBA00022487"/>
    </source>
</evidence>
<evidence type="ECO:0000313" key="5">
    <source>
        <dbReference type="EMBL" id="RGE61813.1"/>
    </source>
</evidence>
<dbReference type="SUPFAM" id="SSF53474">
    <property type="entry name" value="alpha/beta-Hydrolases"/>
    <property type="match status" value="1"/>
</dbReference>
<sequence length="360" mass="40362">MGKEAIKMELEKRALPEVLRLADGTAVNTPELWGKRREEIREILQEECYGRMPRTGWETEWETVQEDKNAFGGKAVLRTVEVRIHTNSRYTSYPFQLVLPKNVQKPPVFLYLTFLPLSSDELMEEITDSGYAVARVSYQDIAPDQGDGYTNGPGALFPGNAFDGWGKLAVWAWSASRIMDYLVDLEEIDGKRIAVAGHSRLGKAALLCGAMDDRFSMVISNDSGAGGISLFRGKEGENVADLCRNFPYWFCGNLKKYAGGETKLPFDQHFLAALVVPRKLYAASAVDDQWADPRSEFLSCAAVTPVYELLGEKGLVCDSLPEKGDAFHEGSVGYHLRPGTHYLGREDWKLFMEYRRRHGV</sequence>
<organism evidence="5 6">
    <name type="scientific">Eisenbergiella massiliensis</name>
    <dbReference type="NCBI Taxonomy" id="1720294"/>
    <lineage>
        <taxon>Bacteria</taxon>
        <taxon>Bacillati</taxon>
        <taxon>Bacillota</taxon>
        <taxon>Clostridia</taxon>
        <taxon>Lachnospirales</taxon>
        <taxon>Lachnospiraceae</taxon>
        <taxon>Eisenbergiella</taxon>
    </lineage>
</organism>
<dbReference type="EMBL" id="QVLV01000005">
    <property type="protein sequence ID" value="RGE61813.1"/>
    <property type="molecule type" value="Genomic_DNA"/>
</dbReference>
<dbReference type="GeneID" id="97987151"/>
<proteinExistence type="predicted"/>
<keyword evidence="1" id="KW-0719">Serine esterase</keyword>
<reference evidence="5 6" key="1">
    <citation type="submission" date="2018-08" db="EMBL/GenBank/DDBJ databases">
        <title>A genome reference for cultivated species of the human gut microbiota.</title>
        <authorList>
            <person name="Zou Y."/>
            <person name="Xue W."/>
            <person name="Luo G."/>
        </authorList>
    </citation>
    <scope>NUCLEOTIDE SEQUENCE [LARGE SCALE GENOMIC DNA]</scope>
    <source>
        <strain evidence="5 6">TF05-5AC</strain>
    </source>
</reference>
<evidence type="ECO:0000256" key="2">
    <source>
        <dbReference type="ARBA" id="ARBA00022729"/>
    </source>
</evidence>
<feature type="domain" description="4-O-methyl-glucuronoyl methylesterase-like" evidence="4">
    <location>
        <begin position="83"/>
        <end position="311"/>
    </location>
</feature>
<gene>
    <name evidence="5" type="ORF">DXC51_09730</name>
</gene>
<name>A0A3E3I738_9FIRM</name>
<evidence type="ECO:0000256" key="3">
    <source>
        <dbReference type="ARBA" id="ARBA00022801"/>
    </source>
</evidence>
<dbReference type="GO" id="GO:0052689">
    <property type="term" value="F:carboxylic ester hydrolase activity"/>
    <property type="evidence" value="ECO:0007669"/>
    <property type="project" value="UniProtKB-KW"/>
</dbReference>
<evidence type="ECO:0000313" key="6">
    <source>
        <dbReference type="Proteomes" id="UP000260812"/>
    </source>
</evidence>
<keyword evidence="2" id="KW-0732">Signal</keyword>
<dbReference type="Pfam" id="PF22244">
    <property type="entry name" value="GCE_fung"/>
    <property type="match status" value="1"/>
</dbReference>